<accession>A0A380JYA4</accession>
<dbReference type="InterPro" id="IPR035990">
    <property type="entry name" value="TIM_sf"/>
</dbReference>
<dbReference type="PROSITE" id="PS51440">
    <property type="entry name" value="TIM_2"/>
    <property type="match status" value="1"/>
</dbReference>
<dbReference type="Gene3D" id="3.20.20.70">
    <property type="entry name" value="Aldolase class I"/>
    <property type="match status" value="1"/>
</dbReference>
<dbReference type="InterPro" id="IPR013785">
    <property type="entry name" value="Aldolase_TIM"/>
</dbReference>
<evidence type="ECO:0000313" key="3">
    <source>
        <dbReference type="Proteomes" id="UP000254797"/>
    </source>
</evidence>
<dbReference type="GO" id="GO:0004807">
    <property type="term" value="F:triose-phosphate isomerase activity"/>
    <property type="evidence" value="ECO:0007669"/>
    <property type="project" value="InterPro"/>
</dbReference>
<dbReference type="EMBL" id="UHFG01000004">
    <property type="protein sequence ID" value="SUN51548.1"/>
    <property type="molecule type" value="Genomic_DNA"/>
</dbReference>
<organism evidence="2 3">
    <name type="scientific">Streptococcus dysgalactiae subsp. dysgalactiae</name>
    <dbReference type="NCBI Taxonomy" id="99822"/>
    <lineage>
        <taxon>Bacteria</taxon>
        <taxon>Bacillati</taxon>
        <taxon>Bacillota</taxon>
        <taxon>Bacilli</taxon>
        <taxon>Lactobacillales</taxon>
        <taxon>Streptococcaceae</taxon>
        <taxon>Streptococcus</taxon>
    </lineage>
</organism>
<dbReference type="Pfam" id="PF00121">
    <property type="entry name" value="TIM"/>
    <property type="match status" value="1"/>
</dbReference>
<dbReference type="Proteomes" id="UP000254797">
    <property type="component" value="Unassembled WGS sequence"/>
</dbReference>
<name>A0A380JYA4_STRDY</name>
<proteinExistence type="predicted"/>
<gene>
    <name evidence="2" type="ORF">NCTC4670_02069</name>
</gene>
<dbReference type="SUPFAM" id="SSF51351">
    <property type="entry name" value="Triosephosphate isomerase (TIM)"/>
    <property type="match status" value="1"/>
</dbReference>
<protein>
    <submittedName>
        <fullName evidence="2">Triosephosphate isomerase</fullName>
    </submittedName>
</protein>
<dbReference type="NCBIfam" id="NF003302">
    <property type="entry name" value="PRK04302.1"/>
    <property type="match status" value="1"/>
</dbReference>
<keyword evidence="1 2" id="KW-0413">Isomerase</keyword>
<reference evidence="2 3" key="1">
    <citation type="submission" date="2018-06" db="EMBL/GenBank/DDBJ databases">
        <authorList>
            <consortium name="Pathogen Informatics"/>
            <person name="Doyle S."/>
        </authorList>
    </citation>
    <scope>NUCLEOTIDE SEQUENCE [LARGE SCALE GENOMIC DNA]</scope>
    <source>
        <strain evidence="2 3">NCTC4670</strain>
    </source>
</reference>
<dbReference type="RefSeq" id="WP_115246715.1">
    <property type="nucleotide sequence ID" value="NZ_UHFG01000004.1"/>
</dbReference>
<dbReference type="AlphaFoldDB" id="A0A380JYA4"/>
<evidence type="ECO:0000313" key="2">
    <source>
        <dbReference type="EMBL" id="SUN51548.1"/>
    </source>
</evidence>
<sequence length="225" mass="24106">MKANLNRHFFVFNPKSYLCGEQLYQLAELADSLVTDDISIFMTAPYAELAELSKRTKHIIVTAQHMDGISPGRGMGKVLPESLVVNGVRAVFLNHAENPMTLTELVQALERAKALELITIVCADSVAEARAIAVLNPNIILCEPTALIGTGQTSDLSYVQETNAAVKAINPDILMMQAAGVSQADDVYQVIKAGADGTGCTSGIVKATSPKQMFQDMIAALQKAL</sequence>
<dbReference type="InterPro" id="IPR000652">
    <property type="entry name" value="Triosephosphate_isomerase"/>
</dbReference>
<evidence type="ECO:0000256" key="1">
    <source>
        <dbReference type="ARBA" id="ARBA00023235"/>
    </source>
</evidence>